<gene>
    <name evidence="3" type="ORF">FWJ32_02655</name>
</gene>
<evidence type="ECO:0000259" key="2">
    <source>
        <dbReference type="Pfam" id="PF12804"/>
    </source>
</evidence>
<dbReference type="EMBL" id="VTPS01000003">
    <property type="protein sequence ID" value="TZE83024.1"/>
    <property type="molecule type" value="Genomic_DNA"/>
</dbReference>
<dbReference type="SUPFAM" id="SSF53448">
    <property type="entry name" value="Nucleotide-diphospho-sugar transferases"/>
    <property type="match status" value="1"/>
</dbReference>
<keyword evidence="1 3" id="KW-0808">Transferase</keyword>
<evidence type="ECO:0000256" key="1">
    <source>
        <dbReference type="ARBA" id="ARBA00022679"/>
    </source>
</evidence>
<accession>A0A5D8QFU7</accession>
<dbReference type="PANTHER" id="PTHR19136">
    <property type="entry name" value="MOLYBDENUM COFACTOR GUANYLYLTRANSFERASE"/>
    <property type="match status" value="1"/>
</dbReference>
<protein>
    <submittedName>
        <fullName evidence="3">NTP transferase domain-containing protein</fullName>
    </submittedName>
</protein>
<dbReference type="Proteomes" id="UP000322976">
    <property type="component" value="Unassembled WGS sequence"/>
</dbReference>
<dbReference type="InterPro" id="IPR025877">
    <property type="entry name" value="MobA-like_NTP_Trfase"/>
</dbReference>
<organism evidence="3 4">
    <name type="scientific">Calorimonas adulescens</name>
    <dbReference type="NCBI Taxonomy" id="2606906"/>
    <lineage>
        <taxon>Bacteria</taxon>
        <taxon>Bacillati</taxon>
        <taxon>Bacillota</taxon>
        <taxon>Clostridia</taxon>
        <taxon>Thermoanaerobacterales</taxon>
        <taxon>Thermoanaerobacteraceae</taxon>
        <taxon>Calorimonas</taxon>
    </lineage>
</organism>
<keyword evidence="4" id="KW-1185">Reference proteome</keyword>
<reference evidence="3 4" key="1">
    <citation type="submission" date="2019-08" db="EMBL/GenBank/DDBJ databases">
        <title>Calorimonas adulescens gen. nov., sp. nov., an anaerobic thermophilic bacterium from Sakhalin hot spring.</title>
        <authorList>
            <person name="Khomyakova M.A."/>
            <person name="Merkel A.Y."/>
            <person name="Novikov A."/>
            <person name="Bonch-Osmolovskaya E.A."/>
            <person name="Slobodkin A.I."/>
        </authorList>
    </citation>
    <scope>NUCLEOTIDE SEQUENCE [LARGE SCALE GENOMIC DNA]</scope>
    <source>
        <strain evidence="3 4">A05MB</strain>
    </source>
</reference>
<dbReference type="AlphaFoldDB" id="A0A5D8QFU7"/>
<evidence type="ECO:0000313" key="3">
    <source>
        <dbReference type="EMBL" id="TZE83024.1"/>
    </source>
</evidence>
<name>A0A5D8QFU7_9THEO</name>
<sequence length="241" mass="26758">MNAVILAGSGEIEKIPGKSLAKINGKPMLSYVVDAARKTDMIGSIYVVGNDDIRGFCLENDLEFAEGGTDILDNLIKGIQRFKNDRRIIILTGDIPYITPEAIIDFIIRSEEIDADFCYPIVEKKTCEEKFPGTRRTYVTLKDGAFTGGNVFYLNPGIIERCMPVIRHVVQNRKNPAKIATILGPGLILAFLFKTLTIEMVEKKASRMLNITAKAIISPYAEIGNDVDKPEDLEMANQILM</sequence>
<feature type="domain" description="MobA-like NTP transferase" evidence="2">
    <location>
        <begin position="17"/>
        <end position="125"/>
    </location>
</feature>
<dbReference type="Pfam" id="PF12804">
    <property type="entry name" value="NTP_transf_3"/>
    <property type="match status" value="1"/>
</dbReference>
<evidence type="ECO:0000313" key="4">
    <source>
        <dbReference type="Proteomes" id="UP000322976"/>
    </source>
</evidence>
<proteinExistence type="predicted"/>
<comment type="caution">
    <text evidence="3">The sequence shown here is derived from an EMBL/GenBank/DDBJ whole genome shotgun (WGS) entry which is preliminary data.</text>
</comment>
<dbReference type="Gene3D" id="3.90.550.10">
    <property type="entry name" value="Spore Coat Polysaccharide Biosynthesis Protein SpsA, Chain A"/>
    <property type="match status" value="1"/>
</dbReference>
<dbReference type="InterPro" id="IPR029044">
    <property type="entry name" value="Nucleotide-diphossugar_trans"/>
</dbReference>
<dbReference type="PANTHER" id="PTHR19136:SF81">
    <property type="entry name" value="MOLYBDENUM COFACTOR GUANYLYLTRANSFERASE"/>
    <property type="match status" value="1"/>
</dbReference>
<dbReference type="GO" id="GO:0016779">
    <property type="term" value="F:nucleotidyltransferase activity"/>
    <property type="evidence" value="ECO:0007669"/>
    <property type="project" value="TreeGrafter"/>
</dbReference>